<dbReference type="InterPro" id="IPR001650">
    <property type="entry name" value="Helicase_C-like"/>
</dbReference>
<accession>A0A5N5QAQ2</accession>
<dbReference type="Proteomes" id="UP000383932">
    <property type="component" value="Unassembled WGS sequence"/>
</dbReference>
<comment type="caution">
    <text evidence="8">The sequence shown here is derived from an EMBL/GenBank/DDBJ whole genome shotgun (WGS) entry which is preliminary data.</text>
</comment>
<gene>
    <name evidence="8" type="ORF">CTheo_8078</name>
</gene>
<dbReference type="GO" id="GO:0000724">
    <property type="term" value="P:double-strand break repair via homologous recombination"/>
    <property type="evidence" value="ECO:0007669"/>
    <property type="project" value="TreeGrafter"/>
</dbReference>
<proteinExistence type="inferred from homology"/>
<feature type="domain" description="Helicase C-terminal" evidence="7">
    <location>
        <begin position="1103"/>
        <end position="1255"/>
    </location>
</feature>
<dbReference type="PANTHER" id="PTHR13710:SF154">
    <property type="entry name" value="RECQ HELICASE, PUTATIVE (AFU_ORTHOLOGUE AFUA_6G14720)-RELATED"/>
    <property type="match status" value="1"/>
</dbReference>
<dbReference type="PANTHER" id="PTHR13710">
    <property type="entry name" value="DNA HELICASE RECQ FAMILY MEMBER"/>
    <property type="match status" value="1"/>
</dbReference>
<keyword evidence="9" id="KW-1185">Reference proteome</keyword>
<evidence type="ECO:0000256" key="5">
    <source>
        <dbReference type="ARBA" id="ARBA00034808"/>
    </source>
</evidence>
<dbReference type="GO" id="GO:0005524">
    <property type="term" value="F:ATP binding"/>
    <property type="evidence" value="ECO:0007669"/>
    <property type="project" value="UniProtKB-KW"/>
</dbReference>
<evidence type="ECO:0000256" key="4">
    <source>
        <dbReference type="ARBA" id="ARBA00034617"/>
    </source>
</evidence>
<evidence type="ECO:0000256" key="3">
    <source>
        <dbReference type="ARBA" id="ARBA00022840"/>
    </source>
</evidence>
<organism evidence="8 9">
    <name type="scientific">Ceratobasidium theobromae</name>
    <dbReference type="NCBI Taxonomy" id="1582974"/>
    <lineage>
        <taxon>Eukaryota</taxon>
        <taxon>Fungi</taxon>
        <taxon>Dikarya</taxon>
        <taxon>Basidiomycota</taxon>
        <taxon>Agaricomycotina</taxon>
        <taxon>Agaricomycetes</taxon>
        <taxon>Cantharellales</taxon>
        <taxon>Ceratobasidiaceae</taxon>
        <taxon>Ceratobasidium</taxon>
    </lineage>
</organism>
<comment type="catalytic activity">
    <reaction evidence="4">
        <text>Couples ATP hydrolysis with the unwinding of duplex DNA by translocating in the 3'-5' direction.</text>
        <dbReference type="EC" id="5.6.2.4"/>
    </reaction>
</comment>
<dbReference type="SMART" id="SM00487">
    <property type="entry name" value="DEXDc"/>
    <property type="match status" value="1"/>
</dbReference>
<dbReference type="GO" id="GO:0009378">
    <property type="term" value="F:four-way junction helicase activity"/>
    <property type="evidence" value="ECO:0007669"/>
    <property type="project" value="TreeGrafter"/>
</dbReference>
<evidence type="ECO:0000313" key="8">
    <source>
        <dbReference type="EMBL" id="KAB5588481.1"/>
    </source>
</evidence>
<dbReference type="GO" id="GO:0043138">
    <property type="term" value="F:3'-5' DNA helicase activity"/>
    <property type="evidence" value="ECO:0007669"/>
    <property type="project" value="UniProtKB-EC"/>
</dbReference>
<dbReference type="SUPFAM" id="SSF52540">
    <property type="entry name" value="P-loop containing nucleoside triphosphate hydrolases"/>
    <property type="match status" value="1"/>
</dbReference>
<keyword evidence="8" id="KW-0378">Hydrolase</keyword>
<evidence type="ECO:0000259" key="6">
    <source>
        <dbReference type="PROSITE" id="PS51192"/>
    </source>
</evidence>
<dbReference type="SMART" id="SM00490">
    <property type="entry name" value="HELICc"/>
    <property type="match status" value="1"/>
</dbReference>
<evidence type="ECO:0000256" key="2">
    <source>
        <dbReference type="ARBA" id="ARBA00022741"/>
    </source>
</evidence>
<protein>
    <recommendedName>
        <fullName evidence="5">DNA 3'-5' helicase</fullName>
        <ecNumber evidence="5">5.6.2.4</ecNumber>
    </recommendedName>
</protein>
<name>A0A5N5QAQ2_9AGAM</name>
<dbReference type="Pfam" id="PF00270">
    <property type="entry name" value="DEAD"/>
    <property type="match status" value="1"/>
</dbReference>
<evidence type="ECO:0000313" key="9">
    <source>
        <dbReference type="Proteomes" id="UP000383932"/>
    </source>
</evidence>
<dbReference type="Pfam" id="PF00271">
    <property type="entry name" value="Helicase_C"/>
    <property type="match status" value="1"/>
</dbReference>
<dbReference type="PROSITE" id="PS51194">
    <property type="entry name" value="HELICASE_CTER"/>
    <property type="match status" value="1"/>
</dbReference>
<sequence>MPRPHQPFEVVPDRHGVVTSFELRELHLGIVFEFGLLCCITCDDLLHEYPRPKELIAPYQCLPVIPATSCTLCESNGTYYFGTSDEAFRRHFRILHKKHRSQREEFGRRCTVQTFCSGYSDNRHAFEVNSSLLPTHDPEQAFVTTDAEAEDIMRVFLRDFKPAQRPVSSGDSLKDTQPFLYFTRWAAHVTPYKPDFLIPLAAYPEDGDFYRELADAAVELFKEEQSLLDGRSEVIRTKLMREDKETIRKPLKRLDPTTVEEYGRTFARWCIFVLRLFKMHKDGDRRYPVTFTDKQKAACEYALQYCERDRERRRSRYLILRLTHDFWAPASMSDISHLELDQFDDPTTRFAIILNLYEDGTFATPSNAAHRLSVVKYFIRYALLLWGIDRQKELSEGGNTVTLGSVLEHVFPYLNRDCHTPFAYVSFASSHATRYAGTSTSFPKVNWTGPDTVSINGQDISFTRYRQAIFDLLERTERKILDQLLRRFSPESLGFDITEETGIIDRFGETGQGYSFLADENNPFLNIRFNLLSAFLHRANKYLVLGTYKDQNGELHISWNDKEAEEWLNCYDECIKELSLLITAAGGQPARGVETCLMKLFNLIGRVRSAYCYKPGILVFVLMYSKTTSMTGQDRLVAHAVPWRIGRLFLIVVSLARPLAGILVERFRGPEARVVQETSVFPLRGVEMTSKILSNLIKDFFGRYLGVNMGILDFRHFVIALQRKKMAEAFAPIQRTIAVVDAQAGHSSETAMDHYALDPAEMHMFTSATVFKHVACSLRWCQILFPVDILTAHEKASTAGAPDAVADESGLVARSTGCAAISEETLTRSFVQAVESSKLVEQLKEQFTQSLTGILATRSAQSIHSGISPAGAIAVKPRYLAMLRQYTCDSKASWTCSAQARALAHILERSHPLFVVLPTSAGKSLLFGSLPLIESGITVVVFPLRALMSDQIAASERRQEALVRSGRAYGRNITIQAWARNVQEDGLYAIATETAQTSPFKSWLNERIYARKLNRIVIDEAHMIVTTAGYRDVMRELGYLSTKQIPIVCLTGTLPPRHEQALCQALGGPTFKIIREPTQRPNIAYHIAAFGSQAQAESALISHVKRYEIELLTGEGILVMCRSWNDVERLAQHLDALKYSRQIATEEADMNLAFWLNGTRKTIVGTTALGTGIHHGSCRAVLHFGPPYGLVDYVQESGRAGRDRKAALSIVFHWDATINPPSNDLNCWAAMQDLIDNVDCIRWCMSREIDGEDLATTCSGGHEFQPCGRCIQALDKADERDGLWLAGPDQPDMGYKRKYLSNEWVVPHLPTYPLGHEMDVDSLPNQDPISAFVSAFSQEPRPPATGEAGPSRWRGALDLHDNDVDMATDHIVEVGNQVSIARPSAPSQPVPVGPTIIADAYIARERERQARIQAAEPEALPMGSHSPNFDLATIIAVKRALKGRCPYCIVHELHPQRHTIGECTASPCNDWRMEGVTFKNQTWREAGIGRKLMPSNASVCFKCLWPFKERHGHPVARKGESSCDGMDDMIKMICWFTLIRPQGKESIEKYFGLGKETQDGRAFFEWLWSVHKRDSLGGYEGCIFNFHRVKDVIFALEYEDMYSKRIPSRRVQDTPPSTSEFQAVEVEIYYLDGRKFDHRRTPLCRPADICSPAYIALMDTSDKRILGCGGQDTLPPTREEWVVN</sequence>
<reference evidence="8 9" key="1">
    <citation type="journal article" date="2019" name="Fungal Biol. Biotechnol.">
        <title>Draft genome sequence of fastidious pathogen Ceratobasidium theobromae, which causes vascular-streak dieback in Theobroma cacao.</title>
        <authorList>
            <person name="Ali S.S."/>
            <person name="Asman A."/>
            <person name="Shao J."/>
            <person name="Firmansyah A.P."/>
            <person name="Susilo A.W."/>
            <person name="Rosmana A."/>
            <person name="McMahon P."/>
            <person name="Junaid M."/>
            <person name="Guest D."/>
            <person name="Kheng T.Y."/>
            <person name="Meinhardt L.W."/>
            <person name="Bailey B.A."/>
        </authorList>
    </citation>
    <scope>NUCLEOTIDE SEQUENCE [LARGE SCALE GENOMIC DNA]</scope>
    <source>
        <strain evidence="8 9">CT2</strain>
    </source>
</reference>
<dbReference type="GO" id="GO:0003676">
    <property type="term" value="F:nucleic acid binding"/>
    <property type="evidence" value="ECO:0007669"/>
    <property type="project" value="InterPro"/>
</dbReference>
<dbReference type="InterPro" id="IPR011545">
    <property type="entry name" value="DEAD/DEAH_box_helicase_dom"/>
</dbReference>
<keyword evidence="2" id="KW-0547">Nucleotide-binding</keyword>
<dbReference type="GO" id="GO:0005737">
    <property type="term" value="C:cytoplasm"/>
    <property type="evidence" value="ECO:0007669"/>
    <property type="project" value="TreeGrafter"/>
</dbReference>
<dbReference type="InterPro" id="IPR027417">
    <property type="entry name" value="P-loop_NTPase"/>
</dbReference>
<feature type="domain" description="Helicase ATP-binding" evidence="6">
    <location>
        <begin position="904"/>
        <end position="1072"/>
    </location>
</feature>
<keyword evidence="3" id="KW-0067">ATP-binding</keyword>
<dbReference type="PROSITE" id="PS51192">
    <property type="entry name" value="HELICASE_ATP_BIND_1"/>
    <property type="match status" value="1"/>
</dbReference>
<dbReference type="OrthoDB" id="2507344at2759"/>
<dbReference type="InterPro" id="IPR014001">
    <property type="entry name" value="Helicase_ATP-bd"/>
</dbReference>
<evidence type="ECO:0000256" key="1">
    <source>
        <dbReference type="ARBA" id="ARBA00005446"/>
    </source>
</evidence>
<dbReference type="EMBL" id="SSOP01000443">
    <property type="protein sequence ID" value="KAB5588481.1"/>
    <property type="molecule type" value="Genomic_DNA"/>
</dbReference>
<dbReference type="GO" id="GO:0005694">
    <property type="term" value="C:chromosome"/>
    <property type="evidence" value="ECO:0007669"/>
    <property type="project" value="TreeGrafter"/>
</dbReference>
<evidence type="ECO:0000259" key="7">
    <source>
        <dbReference type="PROSITE" id="PS51194"/>
    </source>
</evidence>
<dbReference type="Gene3D" id="3.40.50.300">
    <property type="entry name" value="P-loop containing nucleotide triphosphate hydrolases"/>
    <property type="match status" value="2"/>
</dbReference>
<comment type="similarity">
    <text evidence="1">Belongs to the helicase family. RecQ subfamily.</text>
</comment>
<dbReference type="EC" id="5.6.2.4" evidence="5"/>
<keyword evidence="8" id="KW-0347">Helicase</keyword>